<protein>
    <submittedName>
        <fullName evidence="1">Uncharacterized protein</fullName>
    </submittedName>
</protein>
<proteinExistence type="predicted"/>
<dbReference type="EMBL" id="BART01041141">
    <property type="protein sequence ID" value="GAH23515.1"/>
    <property type="molecule type" value="Genomic_DNA"/>
</dbReference>
<comment type="caution">
    <text evidence="1">The sequence shown here is derived from an EMBL/GenBank/DDBJ whole genome shotgun (WGS) entry which is preliminary data.</text>
</comment>
<name>X1ETB2_9ZZZZ</name>
<reference evidence="1" key="1">
    <citation type="journal article" date="2014" name="Front. Microbiol.">
        <title>High frequency of phylogenetically diverse reductive dehalogenase-homologous genes in deep subseafloor sedimentary metagenomes.</title>
        <authorList>
            <person name="Kawai M."/>
            <person name="Futagami T."/>
            <person name="Toyoda A."/>
            <person name="Takaki Y."/>
            <person name="Nishi S."/>
            <person name="Hori S."/>
            <person name="Arai W."/>
            <person name="Tsubouchi T."/>
            <person name="Morono Y."/>
            <person name="Uchiyama I."/>
            <person name="Ito T."/>
            <person name="Fujiyama A."/>
            <person name="Inagaki F."/>
            <person name="Takami H."/>
        </authorList>
    </citation>
    <scope>NUCLEOTIDE SEQUENCE</scope>
    <source>
        <strain evidence="1">Expedition CK06-06</strain>
    </source>
</reference>
<evidence type="ECO:0000313" key="1">
    <source>
        <dbReference type="EMBL" id="GAH23515.1"/>
    </source>
</evidence>
<sequence length="53" mass="6247">MILYLNKWEIEWLKELLPIKEVQFHGIRFIAIDAGSPYNGVLIKDIKEGKNYV</sequence>
<organism evidence="1">
    <name type="scientific">marine sediment metagenome</name>
    <dbReference type="NCBI Taxonomy" id="412755"/>
    <lineage>
        <taxon>unclassified sequences</taxon>
        <taxon>metagenomes</taxon>
        <taxon>ecological metagenomes</taxon>
    </lineage>
</organism>
<gene>
    <name evidence="1" type="ORF">S01H4_66433</name>
</gene>
<accession>X1ETB2</accession>
<dbReference type="AlphaFoldDB" id="X1ETB2"/>